<reference evidence="2" key="1">
    <citation type="journal article" date="2014" name="Science">
        <title>Ancient hybridizations among the ancestral genomes of bread wheat.</title>
        <authorList>
            <consortium name="International Wheat Genome Sequencing Consortium,"/>
            <person name="Marcussen T."/>
            <person name="Sandve S.R."/>
            <person name="Heier L."/>
            <person name="Spannagl M."/>
            <person name="Pfeifer M."/>
            <person name="Jakobsen K.S."/>
            <person name="Wulff B.B."/>
            <person name="Steuernagel B."/>
            <person name="Mayer K.F."/>
            <person name="Olsen O.A."/>
        </authorList>
    </citation>
    <scope>NUCLEOTIDE SEQUENCE [LARGE SCALE GENOMIC DNA]</scope>
    <source>
        <strain evidence="2">cv. AL8/78</strain>
    </source>
</reference>
<reference evidence="1" key="3">
    <citation type="journal article" date="2017" name="Nature">
        <title>Genome sequence of the progenitor of the wheat D genome Aegilops tauschii.</title>
        <authorList>
            <person name="Luo M.C."/>
            <person name="Gu Y.Q."/>
            <person name="Puiu D."/>
            <person name="Wang H."/>
            <person name="Twardziok S.O."/>
            <person name="Deal K.R."/>
            <person name="Huo N."/>
            <person name="Zhu T."/>
            <person name="Wang L."/>
            <person name="Wang Y."/>
            <person name="McGuire P.E."/>
            <person name="Liu S."/>
            <person name="Long H."/>
            <person name="Ramasamy R.K."/>
            <person name="Rodriguez J.C."/>
            <person name="Van S.L."/>
            <person name="Yuan L."/>
            <person name="Wang Z."/>
            <person name="Xia Z."/>
            <person name="Xiao L."/>
            <person name="Anderson O.D."/>
            <person name="Ouyang S."/>
            <person name="Liang Y."/>
            <person name="Zimin A.V."/>
            <person name="Pertea G."/>
            <person name="Qi P."/>
            <person name="Bennetzen J.L."/>
            <person name="Dai X."/>
            <person name="Dawson M.W."/>
            <person name="Muller H.G."/>
            <person name="Kugler K."/>
            <person name="Rivarola-Duarte L."/>
            <person name="Spannagl M."/>
            <person name="Mayer K.F.X."/>
            <person name="Lu F.H."/>
            <person name="Bevan M.W."/>
            <person name="Leroy P."/>
            <person name="Li P."/>
            <person name="You F.M."/>
            <person name="Sun Q."/>
            <person name="Liu Z."/>
            <person name="Lyons E."/>
            <person name="Wicker T."/>
            <person name="Salzberg S.L."/>
            <person name="Devos K.M."/>
            <person name="Dvorak J."/>
        </authorList>
    </citation>
    <scope>NUCLEOTIDE SEQUENCE [LARGE SCALE GENOMIC DNA]</scope>
    <source>
        <strain evidence="1">cv. AL8/78</strain>
    </source>
</reference>
<dbReference type="EnsemblPlants" id="AET5Gv20660700.2">
    <property type="protein sequence ID" value="AET5Gv20660700.2"/>
    <property type="gene ID" value="AET5Gv20660700"/>
</dbReference>
<proteinExistence type="predicted"/>
<organism evidence="1 2">
    <name type="scientific">Aegilops tauschii subsp. strangulata</name>
    <name type="common">Goatgrass</name>
    <dbReference type="NCBI Taxonomy" id="200361"/>
    <lineage>
        <taxon>Eukaryota</taxon>
        <taxon>Viridiplantae</taxon>
        <taxon>Streptophyta</taxon>
        <taxon>Embryophyta</taxon>
        <taxon>Tracheophyta</taxon>
        <taxon>Spermatophyta</taxon>
        <taxon>Magnoliopsida</taxon>
        <taxon>Liliopsida</taxon>
        <taxon>Poales</taxon>
        <taxon>Poaceae</taxon>
        <taxon>BOP clade</taxon>
        <taxon>Pooideae</taxon>
        <taxon>Triticodae</taxon>
        <taxon>Triticeae</taxon>
        <taxon>Triticinae</taxon>
        <taxon>Aegilops</taxon>
    </lineage>
</organism>
<accession>A0A453L7N1</accession>
<reference evidence="1" key="4">
    <citation type="submission" date="2019-03" db="UniProtKB">
        <authorList>
            <consortium name="EnsemblPlants"/>
        </authorList>
    </citation>
    <scope>IDENTIFICATION</scope>
</reference>
<reference evidence="2" key="2">
    <citation type="journal article" date="2017" name="Nat. Plants">
        <title>The Aegilops tauschii genome reveals multiple impacts of transposons.</title>
        <authorList>
            <person name="Zhao G."/>
            <person name="Zou C."/>
            <person name="Li K."/>
            <person name="Wang K."/>
            <person name="Li T."/>
            <person name="Gao L."/>
            <person name="Zhang X."/>
            <person name="Wang H."/>
            <person name="Yang Z."/>
            <person name="Liu X."/>
            <person name="Jiang W."/>
            <person name="Mao L."/>
            <person name="Kong X."/>
            <person name="Jiao Y."/>
            <person name="Jia J."/>
        </authorList>
    </citation>
    <scope>NUCLEOTIDE SEQUENCE [LARGE SCALE GENOMIC DNA]</scope>
    <source>
        <strain evidence="2">cv. AL8/78</strain>
    </source>
</reference>
<protein>
    <submittedName>
        <fullName evidence="1">Uncharacterized protein</fullName>
    </submittedName>
</protein>
<dbReference type="Gramene" id="AET5Gv20660700.2">
    <property type="protein sequence ID" value="AET5Gv20660700.2"/>
    <property type="gene ID" value="AET5Gv20660700"/>
</dbReference>
<dbReference type="AlphaFoldDB" id="A0A453L7N1"/>
<evidence type="ECO:0000313" key="2">
    <source>
        <dbReference type="Proteomes" id="UP000015105"/>
    </source>
</evidence>
<name>A0A453L7N1_AEGTS</name>
<keyword evidence="2" id="KW-1185">Reference proteome</keyword>
<reference evidence="1" key="5">
    <citation type="journal article" date="2021" name="G3 (Bethesda)">
        <title>Aegilops tauschii genome assembly Aet v5.0 features greater sequence contiguity and improved annotation.</title>
        <authorList>
            <person name="Wang L."/>
            <person name="Zhu T."/>
            <person name="Rodriguez J.C."/>
            <person name="Deal K.R."/>
            <person name="Dubcovsky J."/>
            <person name="McGuire P.E."/>
            <person name="Lux T."/>
            <person name="Spannagl M."/>
            <person name="Mayer K.F.X."/>
            <person name="Baldrich P."/>
            <person name="Meyers B.C."/>
            <person name="Huo N."/>
            <person name="Gu Y.Q."/>
            <person name="Zhou H."/>
            <person name="Devos K.M."/>
            <person name="Bennetzen J.L."/>
            <person name="Unver T."/>
            <person name="Budak H."/>
            <person name="Gulick P.J."/>
            <person name="Galiba G."/>
            <person name="Kalapos B."/>
            <person name="Nelson D.R."/>
            <person name="Li P."/>
            <person name="You F.M."/>
            <person name="Luo M.C."/>
            <person name="Dvorak J."/>
        </authorList>
    </citation>
    <scope>NUCLEOTIDE SEQUENCE [LARGE SCALE GENOMIC DNA]</scope>
    <source>
        <strain evidence="1">cv. AL8/78</strain>
    </source>
</reference>
<sequence length="149" mass="15889">RTFPVRYVPPAPFDLLFLFASSYSPDSKNQRSASSSSARASPISVCAVRLAGAAASTPSHPRLPHCHLATPRRAAVENDAPPSVVTMVATLAPPVPTAVTRVASPASPWLTTCTVVSRKKISAARARPFTAKQLSRKELPMVDCSKKIR</sequence>
<dbReference type="Proteomes" id="UP000015105">
    <property type="component" value="Chromosome 5D"/>
</dbReference>
<evidence type="ECO:0000313" key="1">
    <source>
        <dbReference type="EnsemblPlants" id="AET5Gv20660700.2"/>
    </source>
</evidence>